<evidence type="ECO:0000313" key="3">
    <source>
        <dbReference type="EMBL" id="OZY39558.1"/>
    </source>
</evidence>
<evidence type="ECO:0000259" key="2">
    <source>
        <dbReference type="Pfam" id="PF16220"/>
    </source>
</evidence>
<dbReference type="AlphaFoldDB" id="A0A266LNA8"/>
<dbReference type="InterPro" id="IPR032623">
    <property type="entry name" value="FecR_N"/>
</dbReference>
<protein>
    <submittedName>
        <fullName evidence="3">Iron dicitrate transport regulator FecR</fullName>
    </submittedName>
</protein>
<accession>A0A266LNA8</accession>
<dbReference type="InterPro" id="IPR006860">
    <property type="entry name" value="FecR"/>
</dbReference>
<gene>
    <name evidence="3" type="ORF">CJF43_22335</name>
</gene>
<dbReference type="PANTHER" id="PTHR30273:SF2">
    <property type="entry name" value="PROTEIN FECR"/>
    <property type="match status" value="1"/>
</dbReference>
<evidence type="ECO:0000259" key="1">
    <source>
        <dbReference type="Pfam" id="PF04773"/>
    </source>
</evidence>
<sequence length="321" mass="35289">MSSVPVTPGVRDTAIDWIVRMQSGLMSAADHLALQHWRQACAEHEFAWQRVSSLPLLLQPGASLLVDPAARRALESAGVDPQRRRQVLKCLLAISLLGGMAWQGADSTLVRSALASYRTATGERRQWRLADGTSLWLNTASAANVQGRADASQVQLVEGELALDAGDQSGSLQLVTADAVLRSRGAHLLVRHDRQGTEVTVLRGLVQINSQHQHAPLLLENGWRARVDSQGIHPPRRTDLFLAQAWLRGILPAERMRLDRLLAELSRYRPGVLRCSEQVAALRVTGSFELDDTDAALALVARALPVRIERRTRYWVTVVAA</sequence>
<dbReference type="Pfam" id="PF04773">
    <property type="entry name" value="FecR"/>
    <property type="match status" value="1"/>
</dbReference>
<dbReference type="InterPro" id="IPR012373">
    <property type="entry name" value="Ferrdict_sens_TM"/>
</dbReference>
<dbReference type="Proteomes" id="UP000216113">
    <property type="component" value="Unassembled WGS sequence"/>
</dbReference>
<organism evidence="3 4">
    <name type="scientific">Pseudomonas fragi</name>
    <dbReference type="NCBI Taxonomy" id="296"/>
    <lineage>
        <taxon>Bacteria</taxon>
        <taxon>Pseudomonadati</taxon>
        <taxon>Pseudomonadota</taxon>
        <taxon>Gammaproteobacteria</taxon>
        <taxon>Pseudomonadales</taxon>
        <taxon>Pseudomonadaceae</taxon>
        <taxon>Pseudomonas</taxon>
    </lineage>
</organism>
<dbReference type="GO" id="GO:0016989">
    <property type="term" value="F:sigma factor antagonist activity"/>
    <property type="evidence" value="ECO:0007669"/>
    <property type="project" value="TreeGrafter"/>
</dbReference>
<dbReference type="Pfam" id="PF16220">
    <property type="entry name" value="DUF4880"/>
    <property type="match status" value="1"/>
</dbReference>
<comment type="caution">
    <text evidence="3">The sequence shown here is derived from an EMBL/GenBank/DDBJ whole genome shotgun (WGS) entry which is preliminary data.</text>
</comment>
<feature type="domain" description="FecR protein" evidence="1">
    <location>
        <begin position="116"/>
        <end position="207"/>
    </location>
</feature>
<name>A0A266LNA8_PSEFR</name>
<feature type="domain" description="FecR N-terminal" evidence="2">
    <location>
        <begin position="13"/>
        <end position="54"/>
    </location>
</feature>
<evidence type="ECO:0000313" key="4">
    <source>
        <dbReference type="Proteomes" id="UP000216113"/>
    </source>
</evidence>
<dbReference type="RefSeq" id="WP_095031023.1">
    <property type="nucleotide sequence ID" value="NZ_NQKL01000026.1"/>
</dbReference>
<reference evidence="3 4" key="1">
    <citation type="submission" date="2017-08" db="EMBL/GenBank/DDBJ databases">
        <title>Genomic and metabolic characterisation of spoilage-associated Pseudomonas species.</title>
        <authorList>
            <person name="Stanborough T."/>
            <person name="Fegan N."/>
            <person name="Powell S.M."/>
            <person name="Singh T."/>
            <person name="Tamplin M.L."/>
            <person name="Chandry P.S."/>
        </authorList>
    </citation>
    <scope>NUCLEOTIDE SEQUENCE [LARGE SCALE GENOMIC DNA]</scope>
    <source>
        <strain evidence="3 4">F1820</strain>
    </source>
</reference>
<dbReference type="PANTHER" id="PTHR30273">
    <property type="entry name" value="PERIPLASMIC SIGNAL SENSOR AND SIGMA FACTOR ACTIVATOR FECR-RELATED"/>
    <property type="match status" value="1"/>
</dbReference>
<dbReference type="PIRSF" id="PIRSF018266">
    <property type="entry name" value="FecR"/>
    <property type="match status" value="1"/>
</dbReference>
<dbReference type="Gene3D" id="2.60.120.1440">
    <property type="match status" value="1"/>
</dbReference>
<dbReference type="EMBL" id="NQKL01000026">
    <property type="protein sequence ID" value="OZY39558.1"/>
    <property type="molecule type" value="Genomic_DNA"/>
</dbReference>
<proteinExistence type="predicted"/>